<dbReference type="Gene3D" id="3.50.50.60">
    <property type="entry name" value="FAD/NAD(P)-binding domain"/>
    <property type="match status" value="2"/>
</dbReference>
<keyword evidence="5" id="KW-0560">Oxidoreductase</keyword>
<dbReference type="InterPro" id="IPR050346">
    <property type="entry name" value="FMO-like"/>
</dbReference>
<dbReference type="PANTHER" id="PTHR23023">
    <property type="entry name" value="DIMETHYLANILINE MONOOXYGENASE"/>
    <property type="match status" value="1"/>
</dbReference>
<evidence type="ECO:0000256" key="6">
    <source>
        <dbReference type="SAM" id="MobiDB-lite"/>
    </source>
</evidence>
<evidence type="ECO:0000256" key="5">
    <source>
        <dbReference type="ARBA" id="ARBA00023002"/>
    </source>
</evidence>
<comment type="similarity">
    <text evidence="1">Belongs to the FMO family.</text>
</comment>
<keyword evidence="4" id="KW-0521">NADP</keyword>
<sequence length="458" mass="51245">MSRAADDEPPPTTSSLSDLASRKADAPLTPPDALPALVPRSAQHRFDEATVYPYLETNVVAPAMEFSEEPFPGEVSDLSKGLYGPDSPFRHWQSVRRYVESLVHRRGYDDLVSYDTFVEQVVKTGSCWTVWLRRAGAVYDYWWKEEFDAVIVANGHFNVPFIPAIEGLDQLEKSRPGSVIHSKHFRGRELYRDKRVVIIGASVSAADIAFDLTSVAKSPVHAVVIGHTPNLYFGDEAFNHPGIRKQKSLVKVVGRKAYFQDGACVDDVDHFIFGTGYTWTLPFLPSVPVRNNRVPDLYQHVVWQHDPTLLFVGAVGAGLTFKIFEWQAVYAARLLAGRGRLPSLEERVQWERDRIVERGGMSGRAMTMCPRVRMLMPVEWQMGPSLLWSTLISKIISRPSEHSLVTEAALGDSCPSSDGNGFEISWMVMSCENRCGSVSMPRRGSRGEVQQRSKQGCN</sequence>
<keyword evidence="2" id="KW-0285">Flavoprotein</keyword>
<dbReference type="GO" id="GO:0050661">
    <property type="term" value="F:NADP binding"/>
    <property type="evidence" value="ECO:0007669"/>
    <property type="project" value="InterPro"/>
</dbReference>
<evidence type="ECO:0000313" key="8">
    <source>
        <dbReference type="Proteomes" id="UP001138500"/>
    </source>
</evidence>
<name>A0A9W7W431_9PEZI</name>
<protein>
    <submittedName>
        <fullName evidence="7">Thiol-specific monooxygenase</fullName>
    </submittedName>
</protein>
<dbReference type="InterPro" id="IPR036188">
    <property type="entry name" value="FAD/NAD-bd_sf"/>
</dbReference>
<proteinExistence type="inferred from homology"/>
<accession>A0A9W7W431</accession>
<keyword evidence="8" id="KW-1185">Reference proteome</keyword>
<evidence type="ECO:0000313" key="7">
    <source>
        <dbReference type="EMBL" id="KAH9831497.1"/>
    </source>
</evidence>
<feature type="region of interest" description="Disordered" evidence="6">
    <location>
        <begin position="1"/>
        <end position="37"/>
    </location>
</feature>
<evidence type="ECO:0000256" key="4">
    <source>
        <dbReference type="ARBA" id="ARBA00022857"/>
    </source>
</evidence>
<reference evidence="7 8" key="1">
    <citation type="journal article" date="2018" name="IMA Fungus">
        <title>IMA Genome-F 10: Nine draft genome sequences of Claviceps purpurea s.lat., including C. arundinis, C. humidiphila, and C. cf. spartinae, pseudomolecules for the pitch canker pathogen Fusarium circinatum, draft genome of Davidsoniella eucalypti, Grosmannia galeiformis, Quambalaria eucalypti, and Teratosphaeria destructans.</title>
        <authorList>
            <person name="Wingfield B.D."/>
            <person name="Liu M."/>
            <person name="Nguyen H.D."/>
            <person name="Lane F.A."/>
            <person name="Morgan S.W."/>
            <person name="De Vos L."/>
            <person name="Wilken P.M."/>
            <person name="Duong T.A."/>
            <person name="Aylward J."/>
            <person name="Coetzee M.P."/>
            <person name="Dadej K."/>
            <person name="De Beer Z.W."/>
            <person name="Findlay W."/>
            <person name="Havenga M."/>
            <person name="Kolarik M."/>
            <person name="Menzies J.G."/>
            <person name="Naidoo K."/>
            <person name="Pochopski O."/>
            <person name="Shoukouhi P."/>
            <person name="Santana Q.C."/>
            <person name="Seifert K.A."/>
            <person name="Soal N."/>
            <person name="Steenkamp E.T."/>
            <person name="Tatham C.T."/>
            <person name="van der Nest M.A."/>
            <person name="Wingfield M.J."/>
        </authorList>
    </citation>
    <scope>NUCLEOTIDE SEQUENCE [LARGE SCALE GENOMIC DNA]</scope>
    <source>
        <strain evidence="7">CMW44962</strain>
    </source>
</reference>
<dbReference type="InterPro" id="IPR000960">
    <property type="entry name" value="Flavin_mOase"/>
</dbReference>
<evidence type="ECO:0000256" key="2">
    <source>
        <dbReference type="ARBA" id="ARBA00022630"/>
    </source>
</evidence>
<keyword evidence="3" id="KW-0274">FAD</keyword>
<reference evidence="7 8" key="2">
    <citation type="journal article" date="2021" name="Curr. Genet.">
        <title>Genetic response to nitrogen starvation in the aggressive Eucalyptus foliar pathogen Teratosphaeria destructans.</title>
        <authorList>
            <person name="Havenga M."/>
            <person name="Wingfield B.D."/>
            <person name="Wingfield M.J."/>
            <person name="Dreyer L.L."/>
            <person name="Roets F."/>
            <person name="Aylward J."/>
        </authorList>
    </citation>
    <scope>NUCLEOTIDE SEQUENCE [LARGE SCALE GENOMIC DNA]</scope>
    <source>
        <strain evidence="7">CMW44962</strain>
    </source>
</reference>
<dbReference type="SUPFAM" id="SSF51905">
    <property type="entry name" value="FAD/NAD(P)-binding domain"/>
    <property type="match status" value="2"/>
</dbReference>
<organism evidence="7 8">
    <name type="scientific">Teratosphaeria destructans</name>
    <dbReference type="NCBI Taxonomy" id="418781"/>
    <lineage>
        <taxon>Eukaryota</taxon>
        <taxon>Fungi</taxon>
        <taxon>Dikarya</taxon>
        <taxon>Ascomycota</taxon>
        <taxon>Pezizomycotina</taxon>
        <taxon>Dothideomycetes</taxon>
        <taxon>Dothideomycetidae</taxon>
        <taxon>Mycosphaerellales</taxon>
        <taxon>Teratosphaeriaceae</taxon>
        <taxon>Teratosphaeria</taxon>
    </lineage>
</organism>
<evidence type="ECO:0000256" key="3">
    <source>
        <dbReference type="ARBA" id="ARBA00022827"/>
    </source>
</evidence>
<gene>
    <name evidence="7" type="ORF">Tdes44962_MAKER08927</name>
</gene>
<dbReference type="Pfam" id="PF00743">
    <property type="entry name" value="FMO-like"/>
    <property type="match status" value="2"/>
</dbReference>
<keyword evidence="7" id="KW-0503">Monooxygenase</keyword>
<dbReference type="EMBL" id="RIBY02001191">
    <property type="protein sequence ID" value="KAH9831497.1"/>
    <property type="molecule type" value="Genomic_DNA"/>
</dbReference>
<feature type="region of interest" description="Disordered" evidence="6">
    <location>
        <begin position="438"/>
        <end position="458"/>
    </location>
</feature>
<dbReference type="InterPro" id="IPR020946">
    <property type="entry name" value="Flavin_mOase-like"/>
</dbReference>
<dbReference type="OrthoDB" id="66881at2759"/>
<dbReference type="GO" id="GO:0004499">
    <property type="term" value="F:N,N-dimethylaniline monooxygenase activity"/>
    <property type="evidence" value="ECO:0007669"/>
    <property type="project" value="InterPro"/>
</dbReference>
<evidence type="ECO:0000256" key="1">
    <source>
        <dbReference type="ARBA" id="ARBA00009183"/>
    </source>
</evidence>
<dbReference type="PRINTS" id="PR00370">
    <property type="entry name" value="FMOXYGENASE"/>
</dbReference>
<comment type="caution">
    <text evidence="7">The sequence shown here is derived from an EMBL/GenBank/DDBJ whole genome shotgun (WGS) entry which is preliminary data.</text>
</comment>
<dbReference type="GO" id="GO:0050660">
    <property type="term" value="F:flavin adenine dinucleotide binding"/>
    <property type="evidence" value="ECO:0007669"/>
    <property type="project" value="InterPro"/>
</dbReference>
<dbReference type="Proteomes" id="UP001138500">
    <property type="component" value="Unassembled WGS sequence"/>
</dbReference>
<dbReference type="AlphaFoldDB" id="A0A9W7W431"/>